<proteinExistence type="predicted"/>
<reference evidence="2 3" key="2">
    <citation type="journal article" date="2014" name="Genome Announc.">
        <title>Complete Genome Sequence of Coprothermobacter proteolyticus DSM 5265.</title>
        <authorList>
            <person name="Alexiev A."/>
            <person name="Coil D.A."/>
            <person name="Badger J.H."/>
            <person name="Enticknap J."/>
            <person name="Ward N."/>
            <person name="Robb F.T."/>
            <person name="Eisen J.A."/>
        </authorList>
    </citation>
    <scope>NUCLEOTIDE SEQUENCE [LARGE SCALE GENOMIC DNA]</scope>
    <source>
        <strain evidence="3">ATCC 35245 / DSM 5265 / OCM 4 / BT</strain>
    </source>
</reference>
<dbReference type="InterPro" id="IPR012854">
    <property type="entry name" value="Cu_amine_oxidase-like_N"/>
</dbReference>
<dbReference type="KEGG" id="cpo:COPRO5265_1432"/>
<sequence>MPITPAPLSIIELQIGNPVFKLNNQALLLDSPPVIKNDRTLLPIRAVVEAMGGQVNWNAEERRVDIEYRGKTVTLWIGKNTAKVNGKEVMIDPSNPNVVPEIINGRTMLPLRFVAEALGCEVKWDDATKTITILFPSY</sequence>
<evidence type="ECO:0000259" key="1">
    <source>
        <dbReference type="Pfam" id="PF07833"/>
    </source>
</evidence>
<dbReference type="eggNOG" id="COG1404">
    <property type="taxonomic scope" value="Bacteria"/>
</dbReference>
<evidence type="ECO:0000313" key="2">
    <source>
        <dbReference type="EMBL" id="ACI17173.1"/>
    </source>
</evidence>
<dbReference type="Gene3D" id="3.30.457.10">
    <property type="entry name" value="Copper amine oxidase-like, N-terminal domain"/>
    <property type="match status" value="1"/>
</dbReference>
<dbReference type="EMBL" id="CP001145">
    <property type="protein sequence ID" value="ACI17173.1"/>
    <property type="molecule type" value="Genomic_DNA"/>
</dbReference>
<name>B5Y620_COPPD</name>
<evidence type="ECO:0000313" key="3">
    <source>
        <dbReference type="Proteomes" id="UP000001732"/>
    </source>
</evidence>
<dbReference type="AlphaFoldDB" id="B5Y620"/>
<gene>
    <name evidence="2" type="ordered locus">COPRO5265_1432</name>
</gene>
<accession>B5Y620</accession>
<feature type="domain" description="Copper amine oxidase-like N-terminal" evidence="1">
    <location>
        <begin position="22"/>
        <end position="133"/>
    </location>
</feature>
<dbReference type="Pfam" id="PF07833">
    <property type="entry name" value="Cu_amine_oxidN1"/>
    <property type="match status" value="1"/>
</dbReference>
<dbReference type="OrthoDB" id="9800955at2"/>
<dbReference type="STRING" id="309798.COPRO5265_1432"/>
<organism evidence="2 3">
    <name type="scientific">Coprothermobacter proteolyticus (strain ATCC 35245 / DSM 5265 / OCM 4 / BT)</name>
    <dbReference type="NCBI Taxonomy" id="309798"/>
    <lineage>
        <taxon>Bacteria</taxon>
        <taxon>Pseudomonadati</taxon>
        <taxon>Coprothermobacterota</taxon>
        <taxon>Coprothermobacteria</taxon>
        <taxon>Coprothermobacterales</taxon>
        <taxon>Coprothermobacteraceae</taxon>
        <taxon>Coprothermobacter</taxon>
    </lineage>
</organism>
<reference evidence="3" key="1">
    <citation type="submission" date="2008-08" db="EMBL/GenBank/DDBJ databases">
        <title>The complete genome sequence of Coprothermobacter proteolyticus strain ATCC 5245 / DSM 5265 / BT.</title>
        <authorList>
            <person name="Dodson R.J."/>
            <person name="Durkin A.S."/>
            <person name="Wu M."/>
            <person name="Eisen J."/>
            <person name="Sutton G."/>
        </authorList>
    </citation>
    <scope>NUCLEOTIDE SEQUENCE [LARGE SCALE GENOMIC DNA]</scope>
    <source>
        <strain evidence="3">ATCC 35245 / DSM 5265 / OCM 4 / BT</strain>
    </source>
</reference>
<dbReference type="RefSeq" id="WP_012543825.1">
    <property type="nucleotide sequence ID" value="NC_011295.1"/>
</dbReference>
<dbReference type="SUPFAM" id="SSF55383">
    <property type="entry name" value="Copper amine oxidase, domain N"/>
    <property type="match status" value="1"/>
</dbReference>
<protein>
    <submittedName>
        <fullName evidence="2">Copper amine oxidase N-domain superfamily</fullName>
    </submittedName>
</protein>
<dbReference type="HOGENOM" id="CLU_128251_1_1_9"/>
<dbReference type="InterPro" id="IPR036582">
    <property type="entry name" value="Mao_N_sf"/>
</dbReference>
<keyword evidence="3" id="KW-1185">Reference proteome</keyword>
<dbReference type="Proteomes" id="UP000001732">
    <property type="component" value="Chromosome"/>
</dbReference>